<comment type="caution">
    <text evidence="9">The sequence shown here is derived from an EMBL/GenBank/DDBJ whole genome shotgun (WGS) entry which is preliminary data.</text>
</comment>
<sequence>MPWNDNAGPGPWGSPPPGDDKNDGGRNKSDPGRRPSGPPGVPPPPIDVSELVERVTERLRGTFGGPGRGKAIVLGAGAVVGLWLLTGTYVVQPNQQGVVTTFGAYSRTSDPGLRYHLPWPVEAVQRVPVTSIQTLDIGGVPGAEVPAERLMLTGDENIVDLSFTVQWRVSDAGKYVFNVREPNVVLKDVAESAMREVVGKTALTPILTNGRGEVEAQTRILMQRVLDRYDIGVHIEGVRIQVANAPEPVVDAFRDVQRAAQNAQSAANVARGEAAQVIQQAKGYREQVVREAAGDAARFNQVYDQYKLAPAVTRERLYIETMQRVLANSNKVIVDNKGANAPVILPSDTFRARSVAPPAAAAPAATDGAAR</sequence>
<dbReference type="NCBIfam" id="TIGR01933">
    <property type="entry name" value="hflK"/>
    <property type="match status" value="1"/>
</dbReference>
<name>A0A6G4R3M0_9CAUL</name>
<dbReference type="GO" id="GO:0008233">
    <property type="term" value="F:peptidase activity"/>
    <property type="evidence" value="ECO:0007669"/>
    <property type="project" value="UniProtKB-KW"/>
</dbReference>
<dbReference type="InterPro" id="IPR036013">
    <property type="entry name" value="Band_7/SPFH_dom_sf"/>
</dbReference>
<proteinExistence type="inferred from homology"/>
<feature type="domain" description="Band 7" evidence="8">
    <location>
        <begin position="86"/>
        <end position="257"/>
    </location>
</feature>
<comment type="similarity">
    <text evidence="2 6">Belongs to the band 7/mec-2 family. HflK subfamily.</text>
</comment>
<evidence type="ECO:0000256" key="4">
    <source>
        <dbReference type="ARBA" id="ARBA00022989"/>
    </source>
</evidence>
<keyword evidence="9" id="KW-0378">Hydrolase</keyword>
<feature type="region of interest" description="Disordered" evidence="7">
    <location>
        <begin position="1"/>
        <end position="47"/>
    </location>
</feature>
<dbReference type="GO" id="GO:0016020">
    <property type="term" value="C:membrane"/>
    <property type="evidence" value="ECO:0007669"/>
    <property type="project" value="UniProtKB-SubCell"/>
</dbReference>
<dbReference type="PANTHER" id="PTHR43327:SF2">
    <property type="entry name" value="MODULATOR OF FTSH PROTEASE HFLK"/>
    <property type="match status" value="1"/>
</dbReference>
<dbReference type="Gene3D" id="3.30.479.30">
    <property type="entry name" value="Band 7 domain"/>
    <property type="match status" value="1"/>
</dbReference>
<feature type="compositionally biased region" description="Basic and acidic residues" evidence="7">
    <location>
        <begin position="18"/>
        <end position="33"/>
    </location>
</feature>
<keyword evidence="9" id="KW-0645">Protease</keyword>
<dbReference type="InterPro" id="IPR010201">
    <property type="entry name" value="HflK"/>
</dbReference>
<evidence type="ECO:0000256" key="7">
    <source>
        <dbReference type="SAM" id="MobiDB-lite"/>
    </source>
</evidence>
<keyword evidence="4" id="KW-1133">Transmembrane helix</keyword>
<evidence type="ECO:0000256" key="1">
    <source>
        <dbReference type="ARBA" id="ARBA00004167"/>
    </source>
</evidence>
<evidence type="ECO:0000256" key="5">
    <source>
        <dbReference type="ARBA" id="ARBA00023136"/>
    </source>
</evidence>
<dbReference type="SMART" id="SM00244">
    <property type="entry name" value="PHB"/>
    <property type="match status" value="1"/>
</dbReference>
<dbReference type="RefSeq" id="WP_165262241.1">
    <property type="nucleotide sequence ID" value="NZ_JAAKGT010000014.1"/>
</dbReference>
<accession>A0A6G4R3M0</accession>
<dbReference type="AlphaFoldDB" id="A0A6G4R3M0"/>
<reference evidence="9" key="1">
    <citation type="submission" date="2020-02" db="EMBL/GenBank/DDBJ databases">
        <authorList>
            <person name="Gao J."/>
            <person name="Sun J."/>
        </authorList>
    </citation>
    <scope>NUCLEOTIDE SEQUENCE</scope>
    <source>
        <strain evidence="9">602-2</strain>
    </source>
</reference>
<dbReference type="Pfam" id="PF01145">
    <property type="entry name" value="Band_7"/>
    <property type="match status" value="1"/>
</dbReference>
<gene>
    <name evidence="9" type="primary">hflK</name>
    <name evidence="9" type="ORF">G5B46_21305</name>
</gene>
<comment type="function">
    <text evidence="6">HflC and HflK could encode or regulate a protease.</text>
</comment>
<dbReference type="CDD" id="cd03404">
    <property type="entry name" value="SPFH_HflK"/>
    <property type="match status" value="1"/>
</dbReference>
<evidence type="ECO:0000256" key="3">
    <source>
        <dbReference type="ARBA" id="ARBA00022692"/>
    </source>
</evidence>
<keyword evidence="3" id="KW-0812">Transmembrane</keyword>
<evidence type="ECO:0000259" key="8">
    <source>
        <dbReference type="SMART" id="SM00244"/>
    </source>
</evidence>
<dbReference type="SUPFAM" id="SSF117892">
    <property type="entry name" value="Band 7/SPFH domain"/>
    <property type="match status" value="1"/>
</dbReference>
<protein>
    <recommendedName>
        <fullName evidence="6">Protein HflK</fullName>
    </recommendedName>
</protein>
<comment type="subunit">
    <text evidence="6">HflC and HflK may interact to form a multimeric complex.</text>
</comment>
<evidence type="ECO:0000313" key="9">
    <source>
        <dbReference type="EMBL" id="NGM52154.1"/>
    </source>
</evidence>
<dbReference type="InterPro" id="IPR050710">
    <property type="entry name" value="Band7/mec-2_domain"/>
</dbReference>
<dbReference type="PANTHER" id="PTHR43327">
    <property type="entry name" value="STOMATIN-LIKE PROTEIN 2, MITOCHONDRIAL"/>
    <property type="match status" value="1"/>
</dbReference>
<organism evidence="9">
    <name type="scientific">Caulobacter sp. 602-2</name>
    <dbReference type="NCBI Taxonomy" id="2710887"/>
    <lineage>
        <taxon>Bacteria</taxon>
        <taxon>Pseudomonadati</taxon>
        <taxon>Pseudomonadota</taxon>
        <taxon>Alphaproteobacteria</taxon>
        <taxon>Caulobacterales</taxon>
        <taxon>Caulobacteraceae</taxon>
        <taxon>Caulobacter</taxon>
    </lineage>
</organism>
<comment type="subcellular location">
    <subcellularLocation>
        <location evidence="1">Membrane</location>
        <topology evidence="1">Single-pass membrane protein</topology>
    </subcellularLocation>
</comment>
<dbReference type="InterPro" id="IPR001107">
    <property type="entry name" value="Band_7"/>
</dbReference>
<evidence type="ECO:0000256" key="6">
    <source>
        <dbReference type="RuleBase" id="RU364113"/>
    </source>
</evidence>
<dbReference type="GO" id="GO:0006508">
    <property type="term" value="P:proteolysis"/>
    <property type="evidence" value="ECO:0007669"/>
    <property type="project" value="UniProtKB-KW"/>
</dbReference>
<evidence type="ECO:0000256" key="2">
    <source>
        <dbReference type="ARBA" id="ARBA00006971"/>
    </source>
</evidence>
<dbReference type="EMBL" id="JAAKGT010000014">
    <property type="protein sequence ID" value="NGM52154.1"/>
    <property type="molecule type" value="Genomic_DNA"/>
</dbReference>
<keyword evidence="5" id="KW-0472">Membrane</keyword>
<feature type="compositionally biased region" description="Pro residues" evidence="7">
    <location>
        <begin position="36"/>
        <end position="46"/>
    </location>
</feature>